<dbReference type="OrthoDB" id="2384430at2759"/>
<dbReference type="Pfam" id="PF08238">
    <property type="entry name" value="Sel1"/>
    <property type="match status" value="6"/>
</dbReference>
<reference evidence="2" key="1">
    <citation type="submission" date="2021-06" db="EMBL/GenBank/DDBJ databases">
        <authorList>
            <person name="Kallberg Y."/>
            <person name="Tangrot J."/>
            <person name="Rosling A."/>
        </authorList>
    </citation>
    <scope>NUCLEOTIDE SEQUENCE</scope>
    <source>
        <strain evidence="2">MT106</strain>
    </source>
</reference>
<organism evidence="2 3">
    <name type="scientific">Ambispora gerdemannii</name>
    <dbReference type="NCBI Taxonomy" id="144530"/>
    <lineage>
        <taxon>Eukaryota</taxon>
        <taxon>Fungi</taxon>
        <taxon>Fungi incertae sedis</taxon>
        <taxon>Mucoromycota</taxon>
        <taxon>Glomeromycotina</taxon>
        <taxon>Glomeromycetes</taxon>
        <taxon>Archaeosporales</taxon>
        <taxon>Ambisporaceae</taxon>
        <taxon>Ambispora</taxon>
    </lineage>
</organism>
<evidence type="ECO:0000313" key="2">
    <source>
        <dbReference type="EMBL" id="CAG8435367.1"/>
    </source>
</evidence>
<dbReference type="AlphaFoldDB" id="A0A9N8YN69"/>
<dbReference type="InterPro" id="IPR050767">
    <property type="entry name" value="Sel1_AlgK"/>
</dbReference>
<name>A0A9N8YN69_9GLOM</name>
<keyword evidence="3" id="KW-1185">Reference proteome</keyword>
<dbReference type="InterPro" id="IPR006597">
    <property type="entry name" value="Sel1-like"/>
</dbReference>
<comment type="similarity">
    <text evidence="1">Belongs to the sel-1 family.</text>
</comment>
<protein>
    <submittedName>
        <fullName evidence="2">7402_t:CDS:1</fullName>
    </submittedName>
</protein>
<proteinExistence type="inferred from homology"/>
<dbReference type="Proteomes" id="UP000789831">
    <property type="component" value="Unassembled WGS sequence"/>
</dbReference>
<dbReference type="PANTHER" id="PTHR11102">
    <property type="entry name" value="SEL-1-LIKE PROTEIN"/>
    <property type="match status" value="1"/>
</dbReference>
<gene>
    <name evidence="2" type="ORF">AGERDE_LOCUS525</name>
</gene>
<dbReference type="EMBL" id="CAJVPL010000025">
    <property type="protein sequence ID" value="CAG8435367.1"/>
    <property type="molecule type" value="Genomic_DNA"/>
</dbReference>
<sequence>MNPLDKQRKLISYQRLHFMQHLNRRRNTAGPSLDSLALSMVDSLGETISSMSSANTSQNMSATIIDSQDSLDKQAESLYQQGHFFLHFATPRKPELAFTKFTAASELGSLAAKHQQAYCLQHGFGVEKNERHAVSIYLNLSAEPKPMVASLNQLGICYHLGVGVEVDEERALNYYKRAAELGNRDAMFNYAYCLRHGIGAQRDNEKAYSIYVQLAELGDLQGMKLAGNCKAGGLGTTASNEEALALFKNASESDIYWGAKPQYALFLLNGIGTEPDHAKAFQILYETCTRWPCVSGTTKILLGRCYHFGVGVEQDLETASYWYERALRSYGMSMPLVEECEFLIKDVQEKLASTRKGY</sequence>
<dbReference type="SUPFAM" id="SSF81901">
    <property type="entry name" value="HCP-like"/>
    <property type="match status" value="1"/>
</dbReference>
<evidence type="ECO:0000313" key="3">
    <source>
        <dbReference type="Proteomes" id="UP000789831"/>
    </source>
</evidence>
<comment type="caution">
    <text evidence="2">The sequence shown here is derived from an EMBL/GenBank/DDBJ whole genome shotgun (WGS) entry which is preliminary data.</text>
</comment>
<dbReference type="SMART" id="SM00671">
    <property type="entry name" value="SEL1"/>
    <property type="match status" value="6"/>
</dbReference>
<dbReference type="Gene3D" id="1.25.40.10">
    <property type="entry name" value="Tetratricopeptide repeat domain"/>
    <property type="match status" value="1"/>
</dbReference>
<accession>A0A9N8YN69</accession>
<dbReference type="PANTHER" id="PTHR11102:SF160">
    <property type="entry name" value="ERAD-ASSOCIATED E3 UBIQUITIN-PROTEIN LIGASE COMPONENT HRD3"/>
    <property type="match status" value="1"/>
</dbReference>
<evidence type="ECO:0000256" key="1">
    <source>
        <dbReference type="ARBA" id="ARBA00038101"/>
    </source>
</evidence>
<dbReference type="InterPro" id="IPR011990">
    <property type="entry name" value="TPR-like_helical_dom_sf"/>
</dbReference>